<evidence type="ECO:0000256" key="1">
    <source>
        <dbReference type="ARBA" id="ARBA00022793"/>
    </source>
</evidence>
<dbReference type="NCBIfam" id="TIGR00521">
    <property type="entry name" value="coaBC_dfp"/>
    <property type="match status" value="1"/>
</dbReference>
<feature type="binding site" evidence="3">
    <location>
        <position position="326"/>
    </location>
    <ligand>
        <name>CTP</name>
        <dbReference type="ChEBI" id="CHEBI:37563"/>
    </ligand>
</feature>
<dbReference type="GO" id="GO:0015937">
    <property type="term" value="P:coenzyme A biosynthetic process"/>
    <property type="evidence" value="ECO:0007669"/>
    <property type="project" value="UniProtKB-UniRule"/>
</dbReference>
<comment type="catalytic activity">
    <reaction evidence="3 4">
        <text>(R)-4'-phosphopantothenate + L-cysteine + CTP = N-[(R)-4-phosphopantothenoyl]-L-cysteine + CMP + diphosphate + H(+)</text>
        <dbReference type="Rhea" id="RHEA:19397"/>
        <dbReference type="ChEBI" id="CHEBI:10986"/>
        <dbReference type="ChEBI" id="CHEBI:15378"/>
        <dbReference type="ChEBI" id="CHEBI:33019"/>
        <dbReference type="ChEBI" id="CHEBI:35235"/>
        <dbReference type="ChEBI" id="CHEBI:37563"/>
        <dbReference type="ChEBI" id="CHEBI:59458"/>
        <dbReference type="ChEBI" id="CHEBI:60377"/>
        <dbReference type="EC" id="6.3.2.5"/>
    </reaction>
</comment>
<dbReference type="GO" id="GO:0004633">
    <property type="term" value="F:phosphopantothenoylcysteine decarboxylase activity"/>
    <property type="evidence" value="ECO:0007669"/>
    <property type="project" value="UniProtKB-UniRule"/>
</dbReference>
<comment type="similarity">
    <text evidence="3 4">In the N-terminal section; belongs to the HFCD (homo-oligomeric flavin containing Cys decarboxylase) superfamily.</text>
</comment>
<keyword evidence="3 4" id="KW-0436">Ligase</keyword>
<dbReference type="UniPathway" id="UPA00241">
    <property type="reaction ID" value="UER00353"/>
</dbReference>
<dbReference type="EC" id="6.3.2.5" evidence="3"/>
<keyword evidence="3" id="KW-0479">Metal-binding</keyword>
<dbReference type="InterPro" id="IPR005252">
    <property type="entry name" value="CoaBC"/>
</dbReference>
<dbReference type="Gene3D" id="3.40.50.10300">
    <property type="entry name" value="CoaB-like"/>
    <property type="match status" value="1"/>
</dbReference>
<feature type="domain" description="DNA/pantothenate metabolism flavoprotein C-terminal" evidence="6">
    <location>
        <begin position="188"/>
        <end position="397"/>
    </location>
</feature>
<evidence type="ECO:0000256" key="3">
    <source>
        <dbReference type="HAMAP-Rule" id="MF_02225"/>
    </source>
</evidence>
<evidence type="ECO:0000259" key="5">
    <source>
        <dbReference type="Pfam" id="PF02441"/>
    </source>
</evidence>
<comment type="pathway">
    <text evidence="3 4">Cofactor biosynthesis; coenzyme A biosynthesis; CoA from (R)-pantothenate: step 2/5.</text>
</comment>
<dbReference type="GO" id="GO:0071513">
    <property type="term" value="C:phosphopantothenoylcysteine decarboxylase complex"/>
    <property type="evidence" value="ECO:0007669"/>
    <property type="project" value="TreeGrafter"/>
</dbReference>
<comment type="caution">
    <text evidence="3">Lacks conserved residue(s) required for the propagation of feature annotation.</text>
</comment>
<dbReference type="PANTHER" id="PTHR14359">
    <property type="entry name" value="HOMO-OLIGOMERIC FLAVIN CONTAINING CYS DECARBOXYLASE FAMILY"/>
    <property type="match status" value="1"/>
</dbReference>
<dbReference type="Gene3D" id="3.40.50.1950">
    <property type="entry name" value="Flavin prenyltransferase-like"/>
    <property type="match status" value="1"/>
</dbReference>
<keyword evidence="3" id="KW-0511">Multifunctional enzyme</keyword>
<evidence type="ECO:0000259" key="6">
    <source>
        <dbReference type="Pfam" id="PF04127"/>
    </source>
</evidence>
<comment type="function">
    <text evidence="4">Catalyzes two steps in the biosynthesis of coenzyme A. In the first step cysteine is conjugated to 4'-phosphopantothenate to form 4-phosphopantothenoylcysteine, in the latter compound is decarboxylated to form 4'-phosphopantotheine.</text>
</comment>
<accession>A0A5K7ZNB1</accession>
<reference evidence="7 8" key="1">
    <citation type="submission" date="2019-11" db="EMBL/GenBank/DDBJ databases">
        <title>Comparative genomics of hydrocarbon-degrading Desulfosarcina strains.</title>
        <authorList>
            <person name="Watanabe M."/>
            <person name="Kojima H."/>
            <person name="Fukui M."/>
        </authorList>
    </citation>
    <scope>NUCLEOTIDE SEQUENCE [LARGE SCALE GENOMIC DNA]</scope>
    <source>
        <strain evidence="7 8">28bB2T</strain>
    </source>
</reference>
<feature type="binding site" evidence="3">
    <location>
        <position position="291"/>
    </location>
    <ligand>
        <name>CTP</name>
        <dbReference type="ChEBI" id="CHEBI:37563"/>
    </ligand>
</feature>
<dbReference type="InterPro" id="IPR035929">
    <property type="entry name" value="CoaB-like_sf"/>
</dbReference>
<feature type="binding site" evidence="3">
    <location>
        <position position="344"/>
    </location>
    <ligand>
        <name>CTP</name>
        <dbReference type="ChEBI" id="CHEBI:37563"/>
    </ligand>
</feature>
<feature type="region of interest" description="Phosphopantothenate--cysteine ligase" evidence="3">
    <location>
        <begin position="193"/>
        <end position="416"/>
    </location>
</feature>
<comment type="function">
    <text evidence="3">Catalyzes two sequential steps in the biosynthesis of coenzyme A. In the first step cysteine is conjugated to 4'-phosphopantothenate to form 4-phosphopantothenoylcysteine. In the second step the latter compound is decarboxylated to form 4'-phosphopantotheine.</text>
</comment>
<dbReference type="Pfam" id="PF04127">
    <property type="entry name" value="DFP"/>
    <property type="match status" value="1"/>
</dbReference>
<dbReference type="InterPro" id="IPR003382">
    <property type="entry name" value="Flavoprotein"/>
</dbReference>
<dbReference type="SUPFAM" id="SSF52507">
    <property type="entry name" value="Homo-oligomeric flavin-containing Cys decarboxylases, HFCD"/>
    <property type="match status" value="1"/>
</dbReference>
<dbReference type="KEGG" id="dov:DSCO28_23230"/>
<dbReference type="InterPro" id="IPR036551">
    <property type="entry name" value="Flavin_trans-like"/>
</dbReference>
<evidence type="ECO:0000256" key="4">
    <source>
        <dbReference type="RuleBase" id="RU364078"/>
    </source>
</evidence>
<name>A0A5K7ZNB1_9BACT</name>
<evidence type="ECO:0000313" key="7">
    <source>
        <dbReference type="EMBL" id="BBO81757.1"/>
    </source>
</evidence>
<dbReference type="RefSeq" id="WP_155322371.1">
    <property type="nucleotide sequence ID" value="NZ_AP021876.1"/>
</dbReference>
<dbReference type="EC" id="4.1.1.36" evidence="3"/>
<dbReference type="HAMAP" id="MF_02225">
    <property type="entry name" value="CoaBC"/>
    <property type="match status" value="1"/>
</dbReference>
<organism evidence="7 8">
    <name type="scientific">Desulfosarcina ovata subsp. sediminis</name>
    <dbReference type="NCBI Taxonomy" id="885957"/>
    <lineage>
        <taxon>Bacteria</taxon>
        <taxon>Pseudomonadati</taxon>
        <taxon>Thermodesulfobacteriota</taxon>
        <taxon>Desulfobacteria</taxon>
        <taxon>Desulfobacterales</taxon>
        <taxon>Desulfosarcinaceae</taxon>
        <taxon>Desulfosarcina</taxon>
    </lineage>
</organism>
<dbReference type="GO" id="GO:0046872">
    <property type="term" value="F:metal ion binding"/>
    <property type="evidence" value="ECO:0007669"/>
    <property type="project" value="UniProtKB-KW"/>
</dbReference>
<feature type="domain" description="Flavoprotein" evidence="5">
    <location>
        <begin position="9"/>
        <end position="181"/>
    </location>
</feature>
<dbReference type="GO" id="GO:0004632">
    <property type="term" value="F:phosphopantothenate--cysteine ligase activity"/>
    <property type="evidence" value="ECO:0007669"/>
    <property type="project" value="UniProtKB-UniRule"/>
</dbReference>
<dbReference type="GO" id="GO:0010181">
    <property type="term" value="F:FMN binding"/>
    <property type="evidence" value="ECO:0007669"/>
    <property type="project" value="UniProtKB-UniRule"/>
</dbReference>
<dbReference type="GO" id="GO:0015941">
    <property type="term" value="P:pantothenate catabolic process"/>
    <property type="evidence" value="ECO:0007669"/>
    <property type="project" value="InterPro"/>
</dbReference>
<comment type="pathway">
    <text evidence="3 4">Cofactor biosynthesis; coenzyme A biosynthesis; CoA from (R)-pantothenate: step 3/5.</text>
</comment>
<dbReference type="PANTHER" id="PTHR14359:SF6">
    <property type="entry name" value="PHOSPHOPANTOTHENOYLCYSTEINE DECARBOXYLASE"/>
    <property type="match status" value="1"/>
</dbReference>
<dbReference type="Pfam" id="PF02441">
    <property type="entry name" value="Flavoprotein"/>
    <property type="match status" value="1"/>
</dbReference>
<dbReference type="Proteomes" id="UP000425960">
    <property type="component" value="Chromosome"/>
</dbReference>
<feature type="active site" description="Proton donor" evidence="3">
    <location>
        <position position="161"/>
    </location>
</feature>
<comment type="cofactor">
    <cofactor evidence="3">
        <name>Mg(2+)</name>
        <dbReference type="ChEBI" id="CHEBI:18420"/>
    </cofactor>
</comment>
<comment type="similarity">
    <text evidence="3 4">In the C-terminal section; belongs to the PPC synthetase family.</text>
</comment>
<gene>
    <name evidence="3 7" type="primary">coaBC</name>
    <name evidence="7" type="ORF">DSCO28_23230</name>
</gene>
<feature type="binding site" evidence="3">
    <location>
        <position position="281"/>
    </location>
    <ligand>
        <name>CTP</name>
        <dbReference type="ChEBI" id="CHEBI:37563"/>
    </ligand>
</feature>
<proteinExistence type="inferred from homology"/>
<protein>
    <recommendedName>
        <fullName evidence="3">Coenzyme A biosynthesis bifunctional protein CoaBC</fullName>
    </recommendedName>
    <alternativeName>
        <fullName evidence="3">DNA/pantothenate metabolism flavoprotein</fullName>
    </alternativeName>
    <alternativeName>
        <fullName evidence="3">Phosphopantothenoylcysteine synthetase/decarboxylase</fullName>
        <shortName evidence="3">PPCS-PPCDC</shortName>
    </alternativeName>
    <domain>
        <recommendedName>
            <fullName evidence="3">Phosphopantothenoylcysteine decarboxylase</fullName>
            <shortName evidence="3">PPC decarboxylase</shortName>
            <shortName evidence="3">PPC-DC</shortName>
            <ecNumber evidence="3">4.1.1.36</ecNumber>
        </recommendedName>
        <alternativeName>
            <fullName evidence="3">CoaC</fullName>
        </alternativeName>
    </domain>
    <domain>
        <recommendedName>
            <fullName evidence="3">Phosphopantothenate--cysteine ligase</fullName>
            <ecNumber evidence="3">6.3.2.5</ecNumber>
        </recommendedName>
        <alternativeName>
            <fullName evidence="3">CoaB</fullName>
        </alternativeName>
        <alternativeName>
            <fullName evidence="3">Phosphopantothenoylcysteine synthetase</fullName>
            <shortName evidence="3">PPC synthetase</shortName>
            <shortName evidence="3">PPC-S</shortName>
        </alternativeName>
    </domain>
</protein>
<dbReference type="SUPFAM" id="SSF102645">
    <property type="entry name" value="CoaB-like"/>
    <property type="match status" value="1"/>
</dbReference>
<evidence type="ECO:0000256" key="2">
    <source>
        <dbReference type="ARBA" id="ARBA00023239"/>
    </source>
</evidence>
<keyword evidence="3" id="KW-0460">Magnesium</keyword>
<dbReference type="EMBL" id="AP021876">
    <property type="protein sequence ID" value="BBO81757.1"/>
    <property type="molecule type" value="Genomic_DNA"/>
</dbReference>
<evidence type="ECO:0000313" key="8">
    <source>
        <dbReference type="Proteomes" id="UP000425960"/>
    </source>
</evidence>
<comment type="cofactor">
    <cofactor evidence="3">
        <name>FMN</name>
        <dbReference type="ChEBI" id="CHEBI:58210"/>
    </cofactor>
    <text evidence="3">Binds 1 FMN per subunit.</text>
</comment>
<keyword evidence="3 4" id="KW-0288">FMN</keyword>
<feature type="binding site" evidence="3">
    <location>
        <position position="340"/>
    </location>
    <ligand>
        <name>CTP</name>
        <dbReference type="ChEBI" id="CHEBI:37563"/>
    </ligand>
</feature>
<keyword evidence="3 4" id="KW-0285">Flavoprotein</keyword>
<keyword evidence="2 3" id="KW-0456">Lyase</keyword>
<feature type="region of interest" description="Phosphopantothenoylcysteine decarboxylase" evidence="3">
    <location>
        <begin position="1"/>
        <end position="192"/>
    </location>
</feature>
<dbReference type="InterPro" id="IPR007085">
    <property type="entry name" value="DNA/pantothenate-metab_flavo_C"/>
</dbReference>
<sequence length="416" mass="43837">MKNNLLKNKNIVLGVCGGIAAYKSVELLRRLVKLGARVRVIMTGSAARFVGPTTFAVLSENPVCLDLFAETDDAAIQHIAWADAAQAVIVAPATANMVAKMAGGIADDALSTFMLAVTCPVMICPSMNSNMFEHPATQRNLEQLAADGCRILAPGVGELACKTSGPGRLPEPEEIVDRLISYLTPDDLAGKRVLVTAGPTREAIDPVRFISNPSSGKMGYAIARAAENRGAVVTLVSGPVALAPPLNVEMVPVVSVDQMAEAVFARMDQADVIIKVAAVSDYRPVVSEAHKVKKGDGDIQLALTRTTDILKTLGQRKRAGQILVGFAAETRDMETYAMQKVAAKNLDMIAANLIGPPDSGFAADTNRMTLFFADGRKASLDVMDKAAVAHRILDEVVGIIRAGGAPHDPAAASQGD</sequence>
<dbReference type="AlphaFoldDB" id="A0A5K7ZNB1"/>
<keyword evidence="1 3" id="KW-0210">Decarboxylase</keyword>
<comment type="catalytic activity">
    <reaction evidence="3 4">
        <text>N-[(R)-4-phosphopantothenoyl]-L-cysteine + H(+) = (R)-4'-phosphopantetheine + CO2</text>
        <dbReference type="Rhea" id="RHEA:16793"/>
        <dbReference type="ChEBI" id="CHEBI:15378"/>
        <dbReference type="ChEBI" id="CHEBI:16526"/>
        <dbReference type="ChEBI" id="CHEBI:59458"/>
        <dbReference type="ChEBI" id="CHEBI:61723"/>
        <dbReference type="EC" id="4.1.1.36"/>
    </reaction>
</comment>